<keyword evidence="2" id="KW-0378">Hydrolase</keyword>
<gene>
    <name evidence="2" type="ORF">WMW72_07585</name>
</gene>
<dbReference type="InterPro" id="IPR036412">
    <property type="entry name" value="HAD-like_sf"/>
</dbReference>
<dbReference type="PANTHER" id="PTHR19288:SF46">
    <property type="entry name" value="HALOACID DEHALOGENASE-LIKE HYDROLASE DOMAIN-CONTAINING PROTEIN 2"/>
    <property type="match status" value="1"/>
</dbReference>
<dbReference type="InterPro" id="IPR006357">
    <property type="entry name" value="HAD-SF_hydro_IIA"/>
</dbReference>
<dbReference type="Pfam" id="PF13344">
    <property type="entry name" value="Hydrolase_6"/>
    <property type="match status" value="1"/>
</dbReference>
<comment type="function">
    <text evidence="1">Catalyzes the dephosphorylation of 2-6 carbon acid sugars in vitro.</text>
</comment>
<dbReference type="SUPFAM" id="SSF56784">
    <property type="entry name" value="HAD-like"/>
    <property type="match status" value="1"/>
</dbReference>
<dbReference type="EMBL" id="JBBPCC010000003">
    <property type="protein sequence ID" value="MEK8127778.1"/>
    <property type="molecule type" value="Genomic_DNA"/>
</dbReference>
<dbReference type="Proteomes" id="UP001469365">
    <property type="component" value="Unassembled WGS sequence"/>
</dbReference>
<proteinExistence type="inferred from homology"/>
<keyword evidence="1" id="KW-0460">Magnesium</keyword>
<keyword evidence="3" id="KW-1185">Reference proteome</keyword>
<dbReference type="Gene3D" id="3.40.50.1000">
    <property type="entry name" value="HAD superfamily/HAD-like"/>
    <property type="match status" value="2"/>
</dbReference>
<dbReference type="PANTHER" id="PTHR19288">
    <property type="entry name" value="4-NITROPHENYLPHOSPHATASE-RELATED"/>
    <property type="match status" value="1"/>
</dbReference>
<comment type="cofactor">
    <cofactor evidence="1">
        <name>Mg(2+)</name>
        <dbReference type="ChEBI" id="CHEBI:18420"/>
    </cofactor>
</comment>
<evidence type="ECO:0000313" key="2">
    <source>
        <dbReference type="EMBL" id="MEK8127778.1"/>
    </source>
</evidence>
<comment type="similarity">
    <text evidence="1">Belongs to the HAD-like hydrolase superfamily. NagD family.</text>
</comment>
<accession>A0ABU9DFZ0</accession>
<reference evidence="2 3" key="1">
    <citation type="submission" date="2024-04" db="EMBL/GenBank/DDBJ databases">
        <title>draft genome sequnece of Paenibacillus filicis.</title>
        <authorList>
            <person name="Kim D.-U."/>
        </authorList>
    </citation>
    <scope>NUCLEOTIDE SEQUENCE [LARGE SCALE GENOMIC DNA]</scope>
    <source>
        <strain evidence="2 3">KACC14197</strain>
    </source>
</reference>
<protein>
    <recommendedName>
        <fullName evidence="1">Acid sugar phosphatase</fullName>
        <ecNumber evidence="1">3.1.3.-</ecNumber>
    </recommendedName>
</protein>
<dbReference type="NCBIfam" id="TIGR01460">
    <property type="entry name" value="HAD-SF-IIA"/>
    <property type="match status" value="1"/>
</dbReference>
<dbReference type="Pfam" id="PF13242">
    <property type="entry name" value="Hydrolase_like"/>
    <property type="match status" value="1"/>
</dbReference>
<sequence length="263" mass="28182">MPGYLLDLDGTLYNGDKPIAGAAEFIRHLRDKRHPFVFLTNNSSRTPQEVAHHLKATGIEALPEEVLTSSQAAARHLQQLRLPTSRVFCIGELGLRSALEEAGFELADPQDEPGTVSAVVQGIDRSFDYGKLKAATSYLRRGAVSVLTNPDHLLPWNGELTPGAGSIGAAIERASSVKPIVIGKPSQIIMQAAVDKLGLPVSEIWTVGDNLSTDIQGGISIGSKTALMLTGLITDPAAAEEQIGRLGIRPDRICMHLQELIEP</sequence>
<dbReference type="EC" id="3.1.3.-" evidence="1"/>
<keyword evidence="1" id="KW-0479">Metal-binding</keyword>
<name>A0ABU9DFZ0_9BACL</name>
<evidence type="ECO:0000256" key="1">
    <source>
        <dbReference type="PIRNR" id="PIRNR000915"/>
    </source>
</evidence>
<dbReference type="PIRSF" id="PIRSF000915">
    <property type="entry name" value="PGP-type_phosphatase"/>
    <property type="match status" value="1"/>
</dbReference>
<dbReference type="GO" id="GO:0016787">
    <property type="term" value="F:hydrolase activity"/>
    <property type="evidence" value="ECO:0007669"/>
    <property type="project" value="UniProtKB-KW"/>
</dbReference>
<organism evidence="2 3">
    <name type="scientific">Paenibacillus filicis</name>
    <dbReference type="NCBI Taxonomy" id="669464"/>
    <lineage>
        <taxon>Bacteria</taxon>
        <taxon>Bacillati</taxon>
        <taxon>Bacillota</taxon>
        <taxon>Bacilli</taxon>
        <taxon>Bacillales</taxon>
        <taxon>Paenibacillaceae</taxon>
        <taxon>Paenibacillus</taxon>
    </lineage>
</organism>
<comment type="caution">
    <text evidence="2">The sequence shown here is derived from an EMBL/GenBank/DDBJ whole genome shotgun (WGS) entry which is preliminary data.</text>
</comment>
<dbReference type="InterPro" id="IPR023214">
    <property type="entry name" value="HAD_sf"/>
</dbReference>
<evidence type="ECO:0000313" key="3">
    <source>
        <dbReference type="Proteomes" id="UP001469365"/>
    </source>
</evidence>
<dbReference type="RefSeq" id="WP_341414828.1">
    <property type="nucleotide sequence ID" value="NZ_JBBPCC010000003.1"/>
</dbReference>